<reference evidence="1 2" key="2">
    <citation type="journal article" date="2016" name="Microb. Ecol.">
        <title>Genome Characteristics of a Novel Type I Methanotroph (Sn10-6) Isolated from a Flooded Indian Rice Field.</title>
        <authorList>
            <person name="Rahalkar M.C."/>
            <person name="Pandit P.S."/>
            <person name="Dhakephalkar P.K."/>
            <person name="Pore S."/>
            <person name="Arora P."/>
            <person name="Kapse N."/>
        </authorList>
    </citation>
    <scope>NUCLEOTIDE SEQUENCE [LARGE SCALE GENOMIC DNA]</scope>
    <source>
        <strain evidence="1 2">Sn10-6</strain>
    </source>
</reference>
<protein>
    <recommendedName>
        <fullName evidence="3">DUF4276 domain-containing protein</fullName>
    </recommendedName>
</protein>
<dbReference type="EMBL" id="LAJX01000103">
    <property type="protein sequence ID" value="KJV06538.1"/>
    <property type="molecule type" value="Genomic_DNA"/>
</dbReference>
<dbReference type="Pfam" id="PF11536">
    <property type="entry name" value="DUF3226"/>
    <property type="match status" value="1"/>
</dbReference>
<dbReference type="InterPro" id="IPR024508">
    <property type="entry name" value="DUF3226"/>
</dbReference>
<sequence length="223" mass="25331">MSNNLLIVESYNDKFFIERLQRELRDADFLVDKPIINDFECLGGLTQKSLQDKLQEVSFDIGKRGLSKIGILVDANSVGIQDRVELINKAIKSIDPNMNMLATNTWYNSASLDVSFSCHILNVNGFGELETLLKTIKNKSSPYADCLNAWRSCLDNADAKAIGDKDFNKFWVNVYQRYDGCSKDDQKQAGRKCNLQASLEKDLWDFSHSVLHDLKAYLQAFNN</sequence>
<evidence type="ECO:0000313" key="2">
    <source>
        <dbReference type="Proteomes" id="UP000033684"/>
    </source>
</evidence>
<proteinExistence type="predicted"/>
<keyword evidence="2" id="KW-1185">Reference proteome</keyword>
<name>A0A0F3IJ30_9GAMM</name>
<dbReference type="OrthoDB" id="5565945at2"/>
<comment type="caution">
    <text evidence="1">The sequence shown here is derived from an EMBL/GenBank/DDBJ whole genome shotgun (WGS) entry which is preliminary data.</text>
</comment>
<evidence type="ECO:0000313" key="1">
    <source>
        <dbReference type="EMBL" id="KJV06538.1"/>
    </source>
</evidence>
<reference evidence="2" key="1">
    <citation type="submission" date="2015-03" db="EMBL/GenBank/DDBJ databases">
        <title>Draft genome sequence of a novel methanotroph (Sn10-6) isolated from flooded ricefield rhizosphere in India.</title>
        <authorList>
            <person name="Pandit P.S."/>
            <person name="Pore S.D."/>
            <person name="Arora P."/>
            <person name="Kapse N.G."/>
            <person name="Dhakephalkar P.K."/>
            <person name="Rahalkar M.C."/>
        </authorList>
    </citation>
    <scope>NUCLEOTIDE SEQUENCE [LARGE SCALE GENOMIC DNA]</scope>
    <source>
        <strain evidence="2">Sn10-6</strain>
    </source>
</reference>
<dbReference type="RefSeq" id="WP_045779210.1">
    <property type="nucleotide sequence ID" value="NZ_LAJX01000103.1"/>
</dbReference>
<dbReference type="Proteomes" id="UP000033684">
    <property type="component" value="Unassembled WGS sequence"/>
</dbReference>
<gene>
    <name evidence="1" type="ORF">VZ94_10570</name>
</gene>
<accession>A0A0F3IJ30</accession>
<organism evidence="1 2">
    <name type="scientific">Methylocucumis oryzae</name>
    <dbReference type="NCBI Taxonomy" id="1632867"/>
    <lineage>
        <taxon>Bacteria</taxon>
        <taxon>Pseudomonadati</taxon>
        <taxon>Pseudomonadota</taxon>
        <taxon>Gammaproteobacteria</taxon>
        <taxon>Methylococcales</taxon>
        <taxon>Methylococcaceae</taxon>
        <taxon>Methylocucumis</taxon>
    </lineage>
</organism>
<evidence type="ECO:0008006" key="3">
    <source>
        <dbReference type="Google" id="ProtNLM"/>
    </source>
</evidence>
<dbReference type="AlphaFoldDB" id="A0A0F3IJ30"/>